<accession>A0A9D9E8P0</accession>
<dbReference type="InterPro" id="IPR050378">
    <property type="entry name" value="Metallo-dep_Hydrolases_sf"/>
</dbReference>
<evidence type="ECO:0000313" key="3">
    <source>
        <dbReference type="Proteomes" id="UP000823633"/>
    </source>
</evidence>
<dbReference type="InterPro" id="IPR032466">
    <property type="entry name" value="Metal_Hydrolase"/>
</dbReference>
<dbReference type="InterPro" id="IPR013108">
    <property type="entry name" value="Amidohydro_3"/>
</dbReference>
<dbReference type="GO" id="GO:0005829">
    <property type="term" value="C:cytosol"/>
    <property type="evidence" value="ECO:0007669"/>
    <property type="project" value="TreeGrafter"/>
</dbReference>
<gene>
    <name evidence="2" type="ORF">IAC42_02855</name>
</gene>
<protein>
    <submittedName>
        <fullName evidence="2">Amidohydrolase family protein</fullName>
    </submittedName>
</protein>
<proteinExistence type="predicted"/>
<dbReference type="EMBL" id="JADIMU010000018">
    <property type="protein sequence ID" value="MBO8442687.1"/>
    <property type="molecule type" value="Genomic_DNA"/>
</dbReference>
<name>A0A9D9E8P0_9SPIR</name>
<dbReference type="Proteomes" id="UP000823633">
    <property type="component" value="Unassembled WGS sequence"/>
</dbReference>
<dbReference type="PANTHER" id="PTHR11647">
    <property type="entry name" value="HYDRANTOINASE/DIHYDROPYRIMIDINASE FAMILY MEMBER"/>
    <property type="match status" value="1"/>
</dbReference>
<sequence>MYDLLISDVKLVDGSGDEARRTSIATIGDSIALVGCGKVRARRHIDARGLTLTPGFIDIHAHSEFYALSGSPGDLRLGQGITSGLSGNCGIGLWPLDGDRKLLEPLCADVLGRCPSWDWTDFSSFASHLESVGLHNNMAFLQAHSPLRLAVMGADFDRAASDEEIRAMCALLDKSLSQGCLGFSTGLYYQPCVSADRRELAALLAVVARHDGIFSVHMRSEGDDILSAAEEVLSLALEAGVRLEISHLKVIGRANQDKLGPLLELIHGYRDRGLDVAFDQYPYSYGSTSLFSLLPPQALALSRQELRFALQLDDMRRDYRQAMLHPVGWESIYSQEGPEAVTILHLDSRDDLDGLDLVQLGERLGSDPIDALFDVLSEEAGAAIMKDVTEDEKSLLTIMADPLMSFSTDALYSSPHTHERSHSAAIHLLSLCRSHGVMSLEDCVRRMSAENARRLNITDRGLVAEGHRADLVLLDETRLDEEWNGSNPALVMTIVNGKVAYEGGRGTGEAAGRILLKKPMGCAKR</sequence>
<dbReference type="AlphaFoldDB" id="A0A9D9E8P0"/>
<evidence type="ECO:0000313" key="2">
    <source>
        <dbReference type="EMBL" id="MBO8442687.1"/>
    </source>
</evidence>
<dbReference type="InterPro" id="IPR011059">
    <property type="entry name" value="Metal-dep_hydrolase_composite"/>
</dbReference>
<dbReference type="SUPFAM" id="SSF51338">
    <property type="entry name" value="Composite domain of metallo-dependent hydrolases"/>
    <property type="match status" value="1"/>
</dbReference>
<dbReference type="SUPFAM" id="SSF51556">
    <property type="entry name" value="Metallo-dependent hydrolases"/>
    <property type="match status" value="1"/>
</dbReference>
<comment type="caution">
    <text evidence="2">The sequence shown here is derived from an EMBL/GenBank/DDBJ whole genome shotgun (WGS) entry which is preliminary data.</text>
</comment>
<dbReference type="Gene3D" id="3.20.20.140">
    <property type="entry name" value="Metal-dependent hydrolases"/>
    <property type="match status" value="2"/>
</dbReference>
<evidence type="ECO:0000259" key="1">
    <source>
        <dbReference type="Pfam" id="PF07969"/>
    </source>
</evidence>
<organism evidence="2 3">
    <name type="scientific">Candidatus Aphodenecus pullistercoris</name>
    <dbReference type="NCBI Taxonomy" id="2840669"/>
    <lineage>
        <taxon>Bacteria</taxon>
        <taxon>Pseudomonadati</taxon>
        <taxon>Spirochaetota</taxon>
        <taxon>Spirochaetia</taxon>
        <taxon>Spirochaetales</taxon>
        <taxon>Candidatus Aphodenecus</taxon>
    </lineage>
</organism>
<reference evidence="2" key="1">
    <citation type="submission" date="2020-10" db="EMBL/GenBank/DDBJ databases">
        <authorList>
            <person name="Gilroy R."/>
        </authorList>
    </citation>
    <scope>NUCLEOTIDE SEQUENCE</scope>
    <source>
        <strain evidence="2">11167</strain>
    </source>
</reference>
<feature type="domain" description="Amidohydrolase 3" evidence="1">
    <location>
        <begin position="45"/>
        <end position="501"/>
    </location>
</feature>
<dbReference type="GO" id="GO:0016812">
    <property type="term" value="F:hydrolase activity, acting on carbon-nitrogen (but not peptide) bonds, in cyclic amides"/>
    <property type="evidence" value="ECO:0007669"/>
    <property type="project" value="TreeGrafter"/>
</dbReference>
<reference evidence="2" key="2">
    <citation type="journal article" date="2021" name="PeerJ">
        <title>Extensive microbial diversity within the chicken gut microbiome revealed by metagenomics and culture.</title>
        <authorList>
            <person name="Gilroy R."/>
            <person name="Ravi A."/>
            <person name="Getino M."/>
            <person name="Pursley I."/>
            <person name="Horton D.L."/>
            <person name="Alikhan N.F."/>
            <person name="Baker D."/>
            <person name="Gharbi K."/>
            <person name="Hall N."/>
            <person name="Watson M."/>
            <person name="Adriaenssens E.M."/>
            <person name="Foster-Nyarko E."/>
            <person name="Jarju S."/>
            <person name="Secka A."/>
            <person name="Antonio M."/>
            <person name="Oren A."/>
            <person name="Chaudhuri R.R."/>
            <person name="La Ragione R."/>
            <person name="Hildebrand F."/>
            <person name="Pallen M.J."/>
        </authorList>
    </citation>
    <scope>NUCLEOTIDE SEQUENCE</scope>
    <source>
        <strain evidence="2">11167</strain>
    </source>
</reference>
<dbReference type="Pfam" id="PF07969">
    <property type="entry name" value="Amidohydro_3"/>
    <property type="match status" value="1"/>
</dbReference>
<dbReference type="PANTHER" id="PTHR11647:SF1">
    <property type="entry name" value="COLLAPSIN RESPONSE MEDIATOR PROTEIN"/>
    <property type="match status" value="1"/>
</dbReference>